<proteinExistence type="predicted"/>
<evidence type="ECO:0000313" key="1">
    <source>
        <dbReference type="EMBL" id="TKK69941.1"/>
    </source>
</evidence>
<dbReference type="Proteomes" id="UP000305848">
    <property type="component" value="Unassembled WGS sequence"/>
</dbReference>
<dbReference type="AlphaFoldDB" id="A0A4U3L438"/>
<sequence>MEESLKHLDFLTVETTQALNYFHGKGNRISFFFLGLIQRLQAASPGLRLLTEQAEANIELEFSAGLIIRTLALDYLFALHSYEIHQSNTEAGKSEFDVGKEVELHCSKIFADSIRYTIKHVEDVQQAEWITEEEKIQHYREFSKRYSLFV</sequence>
<protein>
    <submittedName>
        <fullName evidence="1">Uncharacterized protein</fullName>
    </submittedName>
</protein>
<dbReference type="RefSeq" id="WP_137261163.1">
    <property type="nucleotide sequence ID" value="NZ_SZQL01000004.1"/>
</dbReference>
<gene>
    <name evidence="1" type="ORF">FC093_07655</name>
</gene>
<evidence type="ECO:0000313" key="2">
    <source>
        <dbReference type="Proteomes" id="UP000305848"/>
    </source>
</evidence>
<keyword evidence="2" id="KW-1185">Reference proteome</keyword>
<name>A0A4U3L438_9BACT</name>
<organism evidence="1 2">
    <name type="scientific">Ilyomonas limi</name>
    <dbReference type="NCBI Taxonomy" id="2575867"/>
    <lineage>
        <taxon>Bacteria</taxon>
        <taxon>Pseudomonadati</taxon>
        <taxon>Bacteroidota</taxon>
        <taxon>Chitinophagia</taxon>
        <taxon>Chitinophagales</taxon>
        <taxon>Chitinophagaceae</taxon>
        <taxon>Ilyomonas</taxon>
    </lineage>
</organism>
<reference evidence="1 2" key="1">
    <citation type="submission" date="2019-05" db="EMBL/GenBank/DDBJ databases">
        <title>Panacibacter sp. strain 17mud1-8 Genome sequencing and assembly.</title>
        <authorList>
            <person name="Chhetri G."/>
        </authorList>
    </citation>
    <scope>NUCLEOTIDE SEQUENCE [LARGE SCALE GENOMIC DNA]</scope>
    <source>
        <strain evidence="1 2">17mud1-8</strain>
    </source>
</reference>
<comment type="caution">
    <text evidence="1">The sequence shown here is derived from an EMBL/GenBank/DDBJ whole genome shotgun (WGS) entry which is preliminary data.</text>
</comment>
<accession>A0A4U3L438</accession>
<dbReference type="EMBL" id="SZQL01000004">
    <property type="protein sequence ID" value="TKK69941.1"/>
    <property type="molecule type" value="Genomic_DNA"/>
</dbReference>
<dbReference type="OrthoDB" id="1495066at2"/>